<feature type="domain" description="Alpha 1,4-glycosyltransferase" evidence="2">
    <location>
        <begin position="517"/>
        <end position="635"/>
    </location>
</feature>
<evidence type="ECO:0000313" key="4">
    <source>
        <dbReference type="Proteomes" id="UP000825935"/>
    </source>
</evidence>
<feature type="region of interest" description="Disordered" evidence="1">
    <location>
        <begin position="224"/>
        <end position="264"/>
    </location>
</feature>
<evidence type="ECO:0000259" key="2">
    <source>
        <dbReference type="Pfam" id="PF04572"/>
    </source>
</evidence>
<feature type="compositionally biased region" description="Polar residues" evidence="1">
    <location>
        <begin position="224"/>
        <end position="233"/>
    </location>
</feature>
<dbReference type="PANTHER" id="PTHR46781">
    <property type="entry name" value="ALPHA 1,4-GLYCOSYLTRANSFERASE FAMILY PROTEIN"/>
    <property type="match status" value="1"/>
</dbReference>
<name>A0A8T2QXQ1_CERRI</name>
<feature type="compositionally biased region" description="Basic and acidic residues" evidence="1">
    <location>
        <begin position="234"/>
        <end position="245"/>
    </location>
</feature>
<comment type="caution">
    <text evidence="3">The sequence shown here is derived from an EMBL/GenBank/DDBJ whole genome shotgun (WGS) entry which is preliminary data.</text>
</comment>
<feature type="compositionally biased region" description="Basic and acidic residues" evidence="1">
    <location>
        <begin position="141"/>
        <end position="154"/>
    </location>
</feature>
<dbReference type="Pfam" id="PF04488">
    <property type="entry name" value="Gly_transf_sug"/>
    <property type="match status" value="1"/>
</dbReference>
<organism evidence="3 4">
    <name type="scientific">Ceratopteris richardii</name>
    <name type="common">Triangle waterfern</name>
    <dbReference type="NCBI Taxonomy" id="49495"/>
    <lineage>
        <taxon>Eukaryota</taxon>
        <taxon>Viridiplantae</taxon>
        <taxon>Streptophyta</taxon>
        <taxon>Embryophyta</taxon>
        <taxon>Tracheophyta</taxon>
        <taxon>Polypodiopsida</taxon>
        <taxon>Polypodiidae</taxon>
        <taxon>Polypodiales</taxon>
        <taxon>Pteridineae</taxon>
        <taxon>Pteridaceae</taxon>
        <taxon>Parkerioideae</taxon>
        <taxon>Ceratopteris</taxon>
    </lineage>
</organism>
<accession>A0A8T2QXQ1</accession>
<dbReference type="InterPro" id="IPR044789">
    <property type="entry name" value="Put_A1-4-GlycosylTfrase_plant"/>
</dbReference>
<dbReference type="InterPro" id="IPR007652">
    <property type="entry name" value="A1-4-GlycosylTfrase_dom"/>
</dbReference>
<dbReference type="Proteomes" id="UP000825935">
    <property type="component" value="Chromosome 31"/>
</dbReference>
<dbReference type="AlphaFoldDB" id="A0A8T2QXQ1"/>
<evidence type="ECO:0000313" key="3">
    <source>
        <dbReference type="EMBL" id="KAH7288195.1"/>
    </source>
</evidence>
<dbReference type="PANTHER" id="PTHR46781:SF5">
    <property type="entry name" value="ALPHA 1,4-GLYCOSYLTRANSFERASE FAMILY PROTEIN"/>
    <property type="match status" value="1"/>
</dbReference>
<dbReference type="SUPFAM" id="SSF53448">
    <property type="entry name" value="Nucleotide-diphospho-sugar transferases"/>
    <property type="match status" value="1"/>
</dbReference>
<dbReference type="InterPro" id="IPR007577">
    <property type="entry name" value="GlycoTrfase_DXD_sugar-bd_CS"/>
</dbReference>
<sequence length="637" mass="72741">MKQRPEQFHGPDETPYQRQHGPPRQWNPHLIALGLCLIVTFHLLSRAIHLPGEFTLVYSSINSLLSEPQSDKVPLLEGNNQGSVVPLHVYDTLMENLDNLHVNNSGRLDSSAPPSQLDQPDVININISRSNMSTGPIHGNRHNEQLHDNEKADQAQKASELYNSSDIGRTGDEDIRWTNDADHHGDDYTAKKFHSNIQIIEIRTNESSLFNTCGEKNLSFESLQSKSPVTKSCQTEKRRARETKRSSKKAKRSSSSLLTSRAKHSTGAELAESIDLAHGVTDDVEKIRGQKQQLKYAHANFKFSIQEKQNIRSTTFNSISERKVIKLLENFKRSNILYKAEHAHEFSQRIDKFLSGNTRPCQLRFFMTWIAPLKAFDLKERVVLDSVFKLHPNACLVILSQTFDSPEGRLMLSAFSKRGFSVLAISPNIPFLLEETPAQRWFNDLLVGRIDAGTISIYQNLSNLLRLAVLYKYGGIYIDSDIIVMKSFANLRNVIGAQSVDTRTGKWSRLNNAVLVFDKQNSLLLKFIQEFSTTFNGSMWGYNGPYLVSRVMRRETNSGVQIMDPQAFYPVDFLHIQSFFKAPRDRIERQWITAKIRQLREHSYTLHLWNKLSRNMAVEPGSIMDGVFRHVCIYCDF</sequence>
<dbReference type="OrthoDB" id="409543at2759"/>
<gene>
    <name evidence="3" type="ORF">KP509_31G016400</name>
</gene>
<feature type="region of interest" description="Disordered" evidence="1">
    <location>
        <begin position="1"/>
        <end position="23"/>
    </location>
</feature>
<dbReference type="EMBL" id="CM035436">
    <property type="protein sequence ID" value="KAH7288195.1"/>
    <property type="molecule type" value="Genomic_DNA"/>
</dbReference>
<feature type="compositionally biased region" description="Basic and acidic residues" evidence="1">
    <location>
        <begin position="1"/>
        <end position="12"/>
    </location>
</feature>
<keyword evidence="4" id="KW-1185">Reference proteome</keyword>
<proteinExistence type="predicted"/>
<reference evidence="3" key="1">
    <citation type="submission" date="2021-08" db="EMBL/GenBank/DDBJ databases">
        <title>WGS assembly of Ceratopteris richardii.</title>
        <authorList>
            <person name="Marchant D.B."/>
            <person name="Chen G."/>
            <person name="Jenkins J."/>
            <person name="Shu S."/>
            <person name="Leebens-Mack J."/>
            <person name="Grimwood J."/>
            <person name="Schmutz J."/>
            <person name="Soltis P."/>
            <person name="Soltis D."/>
            <person name="Chen Z.-H."/>
        </authorList>
    </citation>
    <scope>NUCLEOTIDE SEQUENCE</scope>
    <source>
        <strain evidence="3">Whitten #5841</strain>
        <tissue evidence="3">Leaf</tissue>
    </source>
</reference>
<protein>
    <recommendedName>
        <fullName evidence="2">Alpha 1,4-glycosyltransferase domain-containing protein</fullName>
    </recommendedName>
</protein>
<feature type="region of interest" description="Disordered" evidence="1">
    <location>
        <begin position="133"/>
        <end position="174"/>
    </location>
</feature>
<dbReference type="InterPro" id="IPR029044">
    <property type="entry name" value="Nucleotide-diphossugar_trans"/>
</dbReference>
<dbReference type="Gene3D" id="3.90.550.20">
    <property type="match status" value="1"/>
</dbReference>
<dbReference type="Pfam" id="PF04572">
    <property type="entry name" value="Gb3_synth"/>
    <property type="match status" value="1"/>
</dbReference>
<evidence type="ECO:0000256" key="1">
    <source>
        <dbReference type="SAM" id="MobiDB-lite"/>
    </source>
</evidence>